<dbReference type="EMBL" id="FJOG01000041">
    <property type="protein sequence ID" value="CZR66972.1"/>
    <property type="molecule type" value="Genomic_DNA"/>
</dbReference>
<dbReference type="SMART" id="SM00066">
    <property type="entry name" value="GAL4"/>
    <property type="match status" value="1"/>
</dbReference>
<feature type="compositionally biased region" description="Basic and acidic residues" evidence="2">
    <location>
        <begin position="58"/>
        <end position="70"/>
    </location>
</feature>
<dbReference type="STRING" id="576137.A0A1L7XPJ6"/>
<keyword evidence="1" id="KW-0539">Nucleus</keyword>
<accession>A0A1L7XPJ6</accession>
<evidence type="ECO:0000313" key="4">
    <source>
        <dbReference type="EMBL" id="CZR66972.1"/>
    </source>
</evidence>
<reference evidence="4 5" key="1">
    <citation type="submission" date="2016-03" db="EMBL/GenBank/DDBJ databases">
        <authorList>
            <person name="Ploux O."/>
        </authorList>
    </citation>
    <scope>NUCLEOTIDE SEQUENCE [LARGE SCALE GENOMIC DNA]</scope>
    <source>
        <strain evidence="4 5">UAMH 11012</strain>
    </source>
</reference>
<feature type="region of interest" description="Disordered" evidence="2">
    <location>
        <begin position="1"/>
        <end position="28"/>
    </location>
</feature>
<organism evidence="4 5">
    <name type="scientific">Phialocephala subalpina</name>
    <dbReference type="NCBI Taxonomy" id="576137"/>
    <lineage>
        <taxon>Eukaryota</taxon>
        <taxon>Fungi</taxon>
        <taxon>Dikarya</taxon>
        <taxon>Ascomycota</taxon>
        <taxon>Pezizomycotina</taxon>
        <taxon>Leotiomycetes</taxon>
        <taxon>Helotiales</taxon>
        <taxon>Mollisiaceae</taxon>
        <taxon>Phialocephala</taxon>
        <taxon>Phialocephala fortinii species complex</taxon>
    </lineage>
</organism>
<dbReference type="PANTHER" id="PTHR37540">
    <property type="entry name" value="TRANSCRIPTION FACTOR (ACR-2), PUTATIVE-RELATED-RELATED"/>
    <property type="match status" value="1"/>
</dbReference>
<dbReference type="PROSITE" id="PS50048">
    <property type="entry name" value="ZN2_CY6_FUNGAL_2"/>
    <property type="match status" value="1"/>
</dbReference>
<dbReference type="Pfam" id="PF00172">
    <property type="entry name" value="Zn_clus"/>
    <property type="match status" value="1"/>
</dbReference>
<dbReference type="SUPFAM" id="SSF57701">
    <property type="entry name" value="Zn2/Cys6 DNA-binding domain"/>
    <property type="match status" value="1"/>
</dbReference>
<feature type="domain" description="Zn(2)-C6 fungal-type" evidence="3">
    <location>
        <begin position="23"/>
        <end position="57"/>
    </location>
</feature>
<dbReference type="GO" id="GO:0008270">
    <property type="term" value="F:zinc ion binding"/>
    <property type="evidence" value="ECO:0007669"/>
    <property type="project" value="InterPro"/>
</dbReference>
<dbReference type="Proteomes" id="UP000184330">
    <property type="component" value="Unassembled WGS sequence"/>
</dbReference>
<dbReference type="AlphaFoldDB" id="A0A1L7XPJ6"/>
<evidence type="ECO:0000313" key="5">
    <source>
        <dbReference type="Proteomes" id="UP000184330"/>
    </source>
</evidence>
<protein>
    <recommendedName>
        <fullName evidence="3">Zn(2)-C6 fungal-type domain-containing protein</fullName>
    </recommendedName>
</protein>
<evidence type="ECO:0000256" key="2">
    <source>
        <dbReference type="SAM" id="MobiDB-lite"/>
    </source>
</evidence>
<dbReference type="GO" id="GO:0000981">
    <property type="term" value="F:DNA-binding transcription factor activity, RNA polymerase II-specific"/>
    <property type="evidence" value="ECO:0007669"/>
    <property type="project" value="InterPro"/>
</dbReference>
<gene>
    <name evidence="4" type="ORF">PAC_16871</name>
</gene>
<proteinExistence type="predicted"/>
<sequence length="561" mass="63149">MFSPSDNAWKPASNRSKKKSKQGCKTCKTRKVKCDEQRPVCGNCNTYYSSRIQQCDYDHSTHGPARDRQSSGRSTTLRSARSGREVPAKHVIVTCVNPNMNMTLPRRRPLLPSTVGGVALDPFNTIAKSDLPSADQLLHHYLSGIINKCLPAGYTPDKNPLIKGLWPLVQSDTFFFNVILQVSAVEMEYLQGRPNTFHSEKYTSESIQMLRKRILDPKIAASDETISAVATLATLEYGKKNMVTMKMHVDGLKRMINMRGGLSKVRESSQTTATMAHWFTMLLMQDVRKFKISLFPAGFCCHALLQYLISIFPPDDYDDLSIDELNMPRSLQQVPSYLDLESFGIEHRVVSLMGRTRRIAEQLSSGNLGQANAPDDLHWQFNSLLQSLCHLQVKAHAESYTARITESSRHATALFLFLPFDNHYPDPRLVINAFLHKLKFALKNLVPSLGTQSRLLLWLLSVGGVTSFDTPEREWFVGHLVPVVAHLELRSWDDFSSTLEGIVYIRGPYLDGQFRGLWEEIKLATETLAEQDPYTSIIFDSRGSSAVPISDTDAEQETLST</sequence>
<dbReference type="OrthoDB" id="4158087at2759"/>
<feature type="compositionally biased region" description="Basic residues" evidence="2">
    <location>
        <begin position="15"/>
        <end position="28"/>
    </location>
</feature>
<evidence type="ECO:0000259" key="3">
    <source>
        <dbReference type="PROSITE" id="PS50048"/>
    </source>
</evidence>
<dbReference type="Gene3D" id="4.10.240.10">
    <property type="entry name" value="Zn(2)-C6 fungal-type DNA-binding domain"/>
    <property type="match status" value="1"/>
</dbReference>
<dbReference type="Pfam" id="PF11951">
    <property type="entry name" value="Fungal_trans_2"/>
    <property type="match status" value="1"/>
</dbReference>
<dbReference type="PANTHER" id="PTHR37540:SF5">
    <property type="entry name" value="TRANSCRIPTION FACTOR DOMAIN-CONTAINING PROTEIN"/>
    <property type="match status" value="1"/>
</dbReference>
<name>A0A1L7XPJ6_9HELO</name>
<evidence type="ECO:0000256" key="1">
    <source>
        <dbReference type="ARBA" id="ARBA00023242"/>
    </source>
</evidence>
<keyword evidence="5" id="KW-1185">Reference proteome</keyword>
<dbReference type="InterPro" id="IPR036864">
    <property type="entry name" value="Zn2-C6_fun-type_DNA-bd_sf"/>
</dbReference>
<dbReference type="InterPro" id="IPR021858">
    <property type="entry name" value="Fun_TF"/>
</dbReference>
<dbReference type="CDD" id="cd00067">
    <property type="entry name" value="GAL4"/>
    <property type="match status" value="1"/>
</dbReference>
<feature type="region of interest" description="Disordered" evidence="2">
    <location>
        <begin position="58"/>
        <end position="85"/>
    </location>
</feature>
<dbReference type="InterPro" id="IPR001138">
    <property type="entry name" value="Zn2Cys6_DnaBD"/>
</dbReference>